<protein>
    <recommendedName>
        <fullName evidence="3">Tubulin-specific chaperone A</fullName>
    </recommendedName>
</protein>
<name>A0A5C3ML88_9AGAR</name>
<dbReference type="GO" id="GO:0007023">
    <property type="term" value="P:post-chaperonin tubulin folding pathway"/>
    <property type="evidence" value="ECO:0007669"/>
    <property type="project" value="UniProtKB-UniRule"/>
</dbReference>
<dbReference type="Gene3D" id="1.20.58.90">
    <property type="match status" value="1"/>
</dbReference>
<dbReference type="GO" id="GO:0005874">
    <property type="term" value="C:microtubule"/>
    <property type="evidence" value="ECO:0007669"/>
    <property type="project" value="UniProtKB-KW"/>
</dbReference>
<evidence type="ECO:0000256" key="3">
    <source>
        <dbReference type="RuleBase" id="RU364030"/>
    </source>
</evidence>
<gene>
    <name evidence="4" type="ORF">BDQ12DRAFT_677370</name>
</gene>
<keyword evidence="5" id="KW-1185">Reference proteome</keyword>
<evidence type="ECO:0000256" key="1">
    <source>
        <dbReference type="ARBA" id="ARBA00006806"/>
    </source>
</evidence>
<comment type="similarity">
    <text evidence="1 3">Belongs to the TBCA family.</text>
</comment>
<dbReference type="GO" id="GO:0005829">
    <property type="term" value="C:cytosol"/>
    <property type="evidence" value="ECO:0007669"/>
    <property type="project" value="TreeGrafter"/>
</dbReference>
<comment type="subcellular location">
    <subcellularLocation>
        <location evidence="3">Cytoplasm</location>
        <location evidence="3">Cytoskeleton</location>
    </subcellularLocation>
</comment>
<dbReference type="InterPro" id="IPR004226">
    <property type="entry name" value="TBCA"/>
</dbReference>
<dbReference type="AlphaFoldDB" id="A0A5C3ML88"/>
<dbReference type="GO" id="GO:0048487">
    <property type="term" value="F:beta-tubulin binding"/>
    <property type="evidence" value="ECO:0007669"/>
    <property type="project" value="InterPro"/>
</dbReference>
<dbReference type="InterPro" id="IPR036126">
    <property type="entry name" value="TBCA_sf"/>
</dbReference>
<keyword evidence="2 3" id="KW-0143">Chaperone</keyword>
<evidence type="ECO:0000313" key="5">
    <source>
        <dbReference type="Proteomes" id="UP000308652"/>
    </source>
</evidence>
<reference evidence="4 5" key="1">
    <citation type="journal article" date="2019" name="Nat. Ecol. Evol.">
        <title>Megaphylogeny resolves global patterns of mushroom evolution.</title>
        <authorList>
            <person name="Varga T."/>
            <person name="Krizsan K."/>
            <person name="Foldi C."/>
            <person name="Dima B."/>
            <person name="Sanchez-Garcia M."/>
            <person name="Sanchez-Ramirez S."/>
            <person name="Szollosi G.J."/>
            <person name="Szarkandi J.G."/>
            <person name="Papp V."/>
            <person name="Albert L."/>
            <person name="Andreopoulos W."/>
            <person name="Angelini C."/>
            <person name="Antonin V."/>
            <person name="Barry K.W."/>
            <person name="Bougher N.L."/>
            <person name="Buchanan P."/>
            <person name="Buyck B."/>
            <person name="Bense V."/>
            <person name="Catcheside P."/>
            <person name="Chovatia M."/>
            <person name="Cooper J."/>
            <person name="Damon W."/>
            <person name="Desjardin D."/>
            <person name="Finy P."/>
            <person name="Geml J."/>
            <person name="Haridas S."/>
            <person name="Hughes K."/>
            <person name="Justo A."/>
            <person name="Karasinski D."/>
            <person name="Kautmanova I."/>
            <person name="Kiss B."/>
            <person name="Kocsube S."/>
            <person name="Kotiranta H."/>
            <person name="LaButti K.M."/>
            <person name="Lechner B.E."/>
            <person name="Liimatainen K."/>
            <person name="Lipzen A."/>
            <person name="Lukacs Z."/>
            <person name="Mihaltcheva S."/>
            <person name="Morgado L.N."/>
            <person name="Niskanen T."/>
            <person name="Noordeloos M.E."/>
            <person name="Ohm R.A."/>
            <person name="Ortiz-Santana B."/>
            <person name="Ovrebo C."/>
            <person name="Racz N."/>
            <person name="Riley R."/>
            <person name="Savchenko A."/>
            <person name="Shiryaev A."/>
            <person name="Soop K."/>
            <person name="Spirin V."/>
            <person name="Szebenyi C."/>
            <person name="Tomsovsky M."/>
            <person name="Tulloss R.E."/>
            <person name="Uehling J."/>
            <person name="Grigoriev I.V."/>
            <person name="Vagvolgyi C."/>
            <person name="Papp T."/>
            <person name="Martin F.M."/>
            <person name="Miettinen O."/>
            <person name="Hibbett D.S."/>
            <person name="Nagy L.G."/>
        </authorList>
    </citation>
    <scope>NUCLEOTIDE SEQUENCE [LARGE SCALE GENOMIC DNA]</scope>
    <source>
        <strain evidence="4 5">CBS 166.37</strain>
    </source>
</reference>
<dbReference type="STRING" id="68775.A0A5C3ML88"/>
<keyword evidence="3" id="KW-0963">Cytoplasm</keyword>
<dbReference type="EMBL" id="ML213593">
    <property type="protein sequence ID" value="TFK41911.1"/>
    <property type="molecule type" value="Genomic_DNA"/>
</dbReference>
<organism evidence="4 5">
    <name type="scientific">Crucibulum laeve</name>
    <dbReference type="NCBI Taxonomy" id="68775"/>
    <lineage>
        <taxon>Eukaryota</taxon>
        <taxon>Fungi</taxon>
        <taxon>Dikarya</taxon>
        <taxon>Basidiomycota</taxon>
        <taxon>Agaricomycotina</taxon>
        <taxon>Agaricomycetes</taxon>
        <taxon>Agaricomycetidae</taxon>
        <taxon>Agaricales</taxon>
        <taxon>Agaricineae</taxon>
        <taxon>Nidulariaceae</taxon>
        <taxon>Crucibulum</taxon>
    </lineage>
</organism>
<evidence type="ECO:0000256" key="2">
    <source>
        <dbReference type="ARBA" id="ARBA00023186"/>
    </source>
</evidence>
<evidence type="ECO:0000313" key="4">
    <source>
        <dbReference type="EMBL" id="TFK41911.1"/>
    </source>
</evidence>
<dbReference type="OrthoDB" id="296187at2759"/>
<keyword evidence="3" id="KW-0493">Microtubule</keyword>
<dbReference type="Pfam" id="PF02970">
    <property type="entry name" value="TBCA"/>
    <property type="match status" value="1"/>
</dbReference>
<accession>A0A5C3ML88</accession>
<sequence>MSDIPAIRRQLNIKAGIVKRLHKDNVTYQKETEQQKQKLDKFIAQGAEDWDIKNGTRMLEESNKMVNDSATRLGKATGELRDLIVAAKKIEELSQAEELVKAQEILEQASV</sequence>
<proteinExistence type="inferred from homology"/>
<comment type="subunit">
    <text evidence="3">Supercomplex made of cofactors A to E. Cofactors A and D function by capturing and stabilizing tubulin in a quasi-native conformation. Cofactor E binds to the cofactor D-tubulin complex; interaction with cofactor C then causes the release of tubulin polypeptides that are committed to the native state.</text>
</comment>
<dbReference type="Proteomes" id="UP000308652">
    <property type="component" value="Unassembled WGS sequence"/>
</dbReference>
<dbReference type="PANTHER" id="PTHR21500:SF0">
    <property type="entry name" value="TUBULIN-SPECIFIC CHAPERONE A"/>
    <property type="match status" value="1"/>
</dbReference>
<dbReference type="GO" id="GO:0007021">
    <property type="term" value="P:tubulin complex assembly"/>
    <property type="evidence" value="ECO:0007669"/>
    <property type="project" value="UniProtKB-UniRule"/>
</dbReference>
<dbReference type="SUPFAM" id="SSF46988">
    <property type="entry name" value="Tubulin chaperone cofactor A"/>
    <property type="match status" value="1"/>
</dbReference>
<keyword evidence="3" id="KW-0206">Cytoskeleton</keyword>
<dbReference type="PANTHER" id="PTHR21500">
    <property type="entry name" value="TUBULIN-SPECIFIC CHAPERONE A"/>
    <property type="match status" value="1"/>
</dbReference>